<dbReference type="PANTHER" id="PTHR32026">
    <property type="entry name" value="METHYLTRANSFERASE-LIKE PROTEIN 24"/>
    <property type="match status" value="1"/>
</dbReference>
<dbReference type="Proteomes" id="UP001516023">
    <property type="component" value="Unassembled WGS sequence"/>
</dbReference>
<dbReference type="InterPro" id="IPR025714">
    <property type="entry name" value="Methyltranfer_dom"/>
</dbReference>
<evidence type="ECO:0000313" key="4">
    <source>
        <dbReference type="Proteomes" id="UP001516023"/>
    </source>
</evidence>
<proteinExistence type="predicted"/>
<comment type="caution">
    <text evidence="3">The sequence shown here is derived from an EMBL/GenBank/DDBJ whole genome shotgun (WGS) entry which is preliminary data.</text>
</comment>
<feature type="domain" description="Methyltransferase" evidence="2">
    <location>
        <begin position="175"/>
        <end position="439"/>
    </location>
</feature>
<dbReference type="InterPro" id="IPR026913">
    <property type="entry name" value="METTL24"/>
</dbReference>
<protein>
    <recommendedName>
        <fullName evidence="2">Methyltransferase domain-containing protein</fullName>
    </recommendedName>
</protein>
<organism evidence="3 4">
    <name type="scientific">Cyclotella cryptica</name>
    <dbReference type="NCBI Taxonomy" id="29204"/>
    <lineage>
        <taxon>Eukaryota</taxon>
        <taxon>Sar</taxon>
        <taxon>Stramenopiles</taxon>
        <taxon>Ochrophyta</taxon>
        <taxon>Bacillariophyta</taxon>
        <taxon>Coscinodiscophyceae</taxon>
        <taxon>Thalassiosirophycidae</taxon>
        <taxon>Stephanodiscales</taxon>
        <taxon>Stephanodiscaceae</taxon>
        <taxon>Cyclotella</taxon>
    </lineage>
</organism>
<dbReference type="EMBL" id="JABMIG020000356">
    <property type="protein sequence ID" value="KAL3780263.1"/>
    <property type="molecule type" value="Genomic_DNA"/>
</dbReference>
<accession>A0ABD3NXJ1</accession>
<dbReference type="Pfam" id="PF13383">
    <property type="entry name" value="Methyltransf_22"/>
    <property type="match status" value="1"/>
</dbReference>
<dbReference type="PANTHER" id="PTHR32026:SF10">
    <property type="entry name" value="METHYLTRANSFERASE-LIKE PROTEIN 24-RELATED"/>
    <property type="match status" value="1"/>
</dbReference>
<reference evidence="3 4" key="1">
    <citation type="journal article" date="2020" name="G3 (Bethesda)">
        <title>Improved Reference Genome for Cyclotella cryptica CCMP332, a Model for Cell Wall Morphogenesis, Salinity Adaptation, and Lipid Production in Diatoms (Bacillariophyta).</title>
        <authorList>
            <person name="Roberts W.R."/>
            <person name="Downey K.M."/>
            <person name="Ruck E.C."/>
            <person name="Traller J.C."/>
            <person name="Alverson A.J."/>
        </authorList>
    </citation>
    <scope>NUCLEOTIDE SEQUENCE [LARGE SCALE GENOMIC DNA]</scope>
    <source>
        <strain evidence="3 4">CCMP332</strain>
    </source>
</reference>
<sequence>MVIYGDVLGPQDALRDERSSNSSRVGTRATIEFRDGTHPNTPHTSSVGWSIIVGVPRHASDQSFPCPNNMQTSVDYSYTPVLPSVTHYSRRINTTNHDSTQFRPRYSAEESSDDTYQLDLRNRLFQQRKRRALGLFLLVLLALMLGMAFRLNNFLSEVHITNVPSTKTRAYDNNALRDSDGFFDNISNEEWGERKQETKAILDRQDEFNGDSSNPSSGINANIVPRLWWLNNWNVSFPCDQEVPLGNKFICNPVRIVSLGAEQLNAKKERECIIYASGGNDIEFGAQFLDYAMARVMEVGLTSQICEVHIFNPNMQAEPQYRDGLFLHKWGFYPSNRQKPILNGTLSDSFKTIEETMKELNHMEKTLSILALDCEGCEWDMFHDILSLSFPIQQLIIQVHGVSDQTRSMFAAMQSGGYVITHKEAAPHGNGEVYDYSFLRLSQSFFDERKK</sequence>
<keyword evidence="1" id="KW-0812">Transmembrane</keyword>
<gene>
    <name evidence="3" type="ORF">HJC23_007045</name>
</gene>
<keyword evidence="1" id="KW-0472">Membrane</keyword>
<keyword evidence="1" id="KW-1133">Transmembrane helix</keyword>
<name>A0ABD3NXJ1_9STRA</name>
<dbReference type="AlphaFoldDB" id="A0ABD3NXJ1"/>
<evidence type="ECO:0000256" key="1">
    <source>
        <dbReference type="SAM" id="Phobius"/>
    </source>
</evidence>
<evidence type="ECO:0000259" key="2">
    <source>
        <dbReference type="Pfam" id="PF13383"/>
    </source>
</evidence>
<keyword evidence="4" id="KW-1185">Reference proteome</keyword>
<evidence type="ECO:0000313" key="3">
    <source>
        <dbReference type="EMBL" id="KAL3780263.1"/>
    </source>
</evidence>
<feature type="transmembrane region" description="Helical" evidence="1">
    <location>
        <begin position="132"/>
        <end position="151"/>
    </location>
</feature>